<dbReference type="GeneID" id="97239930"/>
<dbReference type="OrthoDB" id="9812290at2"/>
<dbReference type="SMART" id="SM00895">
    <property type="entry name" value="FCD"/>
    <property type="match status" value="1"/>
</dbReference>
<evidence type="ECO:0000313" key="5">
    <source>
        <dbReference type="EMBL" id="KYO49427.1"/>
    </source>
</evidence>
<dbReference type="AlphaFoldDB" id="A0A162JLC0"/>
<dbReference type="InterPro" id="IPR008920">
    <property type="entry name" value="TF_FadR/GntR_C"/>
</dbReference>
<evidence type="ECO:0000259" key="4">
    <source>
        <dbReference type="PROSITE" id="PS50949"/>
    </source>
</evidence>
<dbReference type="InterPro" id="IPR011711">
    <property type="entry name" value="GntR_C"/>
</dbReference>
<dbReference type="PROSITE" id="PS50949">
    <property type="entry name" value="HTH_GNTR"/>
    <property type="match status" value="1"/>
</dbReference>
<dbReference type="Gene3D" id="1.10.10.10">
    <property type="entry name" value="Winged helix-like DNA-binding domain superfamily/Winged helix DNA-binding domain"/>
    <property type="match status" value="1"/>
</dbReference>
<dbReference type="SUPFAM" id="SSF46785">
    <property type="entry name" value="Winged helix' DNA-binding domain"/>
    <property type="match status" value="1"/>
</dbReference>
<dbReference type="Pfam" id="PF07729">
    <property type="entry name" value="FCD"/>
    <property type="match status" value="1"/>
</dbReference>
<sequence length="211" mass="22982">MLHPSAADILNELRQAIIDGACPAGTELRQDRLAERHGVDPALIRSALLQLDAEGLVRILPGIGAVVSSISREEIDDVFDLRVILEPRLLRRAIPALTAADFARIETIHHLFIGAVAASDMARWGALNAELHLAIYAHARLPRSLRIVTGLLQTCDRYTRLQLSTTPSPGRAEREHGTLIALCRRGEIDAACRVLTTHIDGVRADLHAALA</sequence>
<dbReference type="SMART" id="SM00345">
    <property type="entry name" value="HTH_GNTR"/>
    <property type="match status" value="1"/>
</dbReference>
<dbReference type="Pfam" id="PF00392">
    <property type="entry name" value="GntR"/>
    <property type="match status" value="1"/>
</dbReference>
<feature type="domain" description="HTH gntR-type" evidence="4">
    <location>
        <begin position="3"/>
        <end position="70"/>
    </location>
</feature>
<gene>
    <name evidence="5" type="ORF">AUP44_17320</name>
</gene>
<evidence type="ECO:0000313" key="6">
    <source>
        <dbReference type="Proteomes" id="UP000075787"/>
    </source>
</evidence>
<dbReference type="Proteomes" id="UP000075787">
    <property type="component" value="Unassembled WGS sequence"/>
</dbReference>
<dbReference type="RefSeq" id="WP_062770143.1">
    <property type="nucleotide sequence ID" value="NZ_CP121045.1"/>
</dbReference>
<keyword evidence="1" id="KW-0805">Transcription regulation</keyword>
<evidence type="ECO:0000256" key="2">
    <source>
        <dbReference type="ARBA" id="ARBA00023125"/>
    </source>
</evidence>
<dbReference type="EMBL" id="LPZR01000227">
    <property type="protein sequence ID" value="KYO49427.1"/>
    <property type="molecule type" value="Genomic_DNA"/>
</dbReference>
<keyword evidence="3" id="KW-0804">Transcription</keyword>
<evidence type="ECO:0000256" key="3">
    <source>
        <dbReference type="ARBA" id="ARBA00023163"/>
    </source>
</evidence>
<dbReference type="InterPro" id="IPR000524">
    <property type="entry name" value="Tscrpt_reg_HTH_GntR"/>
</dbReference>
<comment type="caution">
    <text evidence="5">The sequence shown here is derived from an EMBL/GenBank/DDBJ whole genome shotgun (WGS) entry which is preliminary data.</text>
</comment>
<accession>A0A162JLC0</accession>
<reference evidence="5 6" key="1">
    <citation type="submission" date="2015-12" db="EMBL/GenBank/DDBJ databases">
        <title>Genome sequence of Tistrella mobilis MCCC 1A02139.</title>
        <authorList>
            <person name="Lu L."/>
            <person name="Lai Q."/>
            <person name="Shao Z."/>
            <person name="Qian P."/>
        </authorList>
    </citation>
    <scope>NUCLEOTIDE SEQUENCE [LARGE SCALE GENOMIC DNA]</scope>
    <source>
        <strain evidence="5 6">MCCC 1A02139</strain>
    </source>
</reference>
<dbReference type="PANTHER" id="PTHR43537:SF41">
    <property type="entry name" value="TRANSCRIPTIONAL REGULATORY PROTEIN"/>
    <property type="match status" value="1"/>
</dbReference>
<dbReference type="PANTHER" id="PTHR43537">
    <property type="entry name" value="TRANSCRIPTIONAL REGULATOR, GNTR FAMILY"/>
    <property type="match status" value="1"/>
</dbReference>
<dbReference type="SUPFAM" id="SSF48008">
    <property type="entry name" value="GntR ligand-binding domain-like"/>
    <property type="match status" value="1"/>
</dbReference>
<protein>
    <submittedName>
        <fullName evidence="5">GntR family transcriptional regulator</fullName>
    </submittedName>
</protein>
<keyword evidence="2" id="KW-0238">DNA-binding</keyword>
<dbReference type="Gene3D" id="1.20.120.530">
    <property type="entry name" value="GntR ligand-binding domain-like"/>
    <property type="match status" value="1"/>
</dbReference>
<dbReference type="InterPro" id="IPR036388">
    <property type="entry name" value="WH-like_DNA-bd_sf"/>
</dbReference>
<dbReference type="InterPro" id="IPR036390">
    <property type="entry name" value="WH_DNA-bd_sf"/>
</dbReference>
<dbReference type="GO" id="GO:0003700">
    <property type="term" value="F:DNA-binding transcription factor activity"/>
    <property type="evidence" value="ECO:0007669"/>
    <property type="project" value="InterPro"/>
</dbReference>
<name>A0A162JLC0_9PROT</name>
<evidence type="ECO:0000256" key="1">
    <source>
        <dbReference type="ARBA" id="ARBA00023015"/>
    </source>
</evidence>
<dbReference type="GO" id="GO:0003677">
    <property type="term" value="F:DNA binding"/>
    <property type="evidence" value="ECO:0007669"/>
    <property type="project" value="UniProtKB-KW"/>
</dbReference>
<proteinExistence type="predicted"/>
<organism evidence="5 6">
    <name type="scientific">Tistrella mobilis</name>
    <dbReference type="NCBI Taxonomy" id="171437"/>
    <lineage>
        <taxon>Bacteria</taxon>
        <taxon>Pseudomonadati</taxon>
        <taxon>Pseudomonadota</taxon>
        <taxon>Alphaproteobacteria</taxon>
        <taxon>Geminicoccales</taxon>
        <taxon>Geminicoccaceae</taxon>
        <taxon>Tistrella</taxon>
    </lineage>
</organism>